<reference evidence="3 4" key="1">
    <citation type="submission" date="2020-08" db="EMBL/GenBank/DDBJ databases">
        <authorList>
            <person name="Liu G."/>
            <person name="Sun C."/>
        </authorList>
    </citation>
    <scope>NUCLEOTIDE SEQUENCE [LARGE SCALE GENOMIC DNA]</scope>
    <source>
        <strain evidence="3 4">OT19</strain>
    </source>
</reference>
<dbReference type="EMBL" id="CP060052">
    <property type="protein sequence ID" value="QNE05999.1"/>
    <property type="molecule type" value="Genomic_DNA"/>
</dbReference>
<feature type="region of interest" description="Disordered" evidence="1">
    <location>
        <begin position="1"/>
        <end position="21"/>
    </location>
</feature>
<dbReference type="InterPro" id="IPR007936">
    <property type="entry name" value="VapE-like_dom"/>
</dbReference>
<dbReference type="RefSeq" id="WP_185885042.1">
    <property type="nucleotide sequence ID" value="NZ_CP060052.1"/>
</dbReference>
<protein>
    <submittedName>
        <fullName evidence="3">Virulence-associated E family protein</fullName>
    </submittedName>
</protein>
<dbReference type="Proteomes" id="UP000515297">
    <property type="component" value="Chromosome"/>
</dbReference>
<feature type="domain" description="Virulence-associated protein E-like" evidence="2">
    <location>
        <begin position="117"/>
        <end position="333"/>
    </location>
</feature>
<name>A0A7G6VW84_9SPHN</name>
<evidence type="ECO:0000259" key="2">
    <source>
        <dbReference type="Pfam" id="PF05272"/>
    </source>
</evidence>
<organism evidence="3 4">
    <name type="scientific">Croceicoccus marinus</name>
    <dbReference type="NCBI Taxonomy" id="450378"/>
    <lineage>
        <taxon>Bacteria</taxon>
        <taxon>Pseudomonadati</taxon>
        <taxon>Pseudomonadota</taxon>
        <taxon>Alphaproteobacteria</taxon>
        <taxon>Sphingomonadales</taxon>
        <taxon>Erythrobacteraceae</taxon>
        <taxon>Croceicoccus</taxon>
    </lineage>
</organism>
<evidence type="ECO:0000256" key="1">
    <source>
        <dbReference type="SAM" id="MobiDB-lite"/>
    </source>
</evidence>
<accession>A0A7G6VW84</accession>
<proteinExistence type="predicted"/>
<dbReference type="Pfam" id="PF05272">
    <property type="entry name" value="VapE-like_dom"/>
    <property type="match status" value="1"/>
</dbReference>
<evidence type="ECO:0000313" key="4">
    <source>
        <dbReference type="Proteomes" id="UP000515297"/>
    </source>
</evidence>
<sequence length="419" mass="47533">MNNDNPANGDQDAGACPDVDAVPTRLPIDKFPHQPQRSGGNIPFTIQNLRHMLAGYGIDLRWDVIKKRNQYSQNGKTIAQSDIISLANLNGLYHGRIDDFLNTIAQENPVNPAKQWIESVPWDGKDRLTAFQATVKVQPDFPQSLADILLRRWLLSVVAAALSETEFRSRGVLTLQGGQGIGKTSWIAKLVPPDLVKLDHHLDASNKDSILLATGHWIVEIGELDSSFRKDVARLKGFLTAPHDKIRPPYGRSAIEMGRRTVFAASVNDSNFLVDQTGNSRWWTIPCEKLDFQHEIDLQQVFAQLAKDYRQGEQWWLTPDEEAQLEEQNKRFQWVSVIEEQILERAQPDGQYGKYMTARQVLIELGFSNPTNAQCKEAGAVLRSIYGEPKRVNGRTQWKVYLRSSAQVWHREEPDPNEY</sequence>
<evidence type="ECO:0000313" key="3">
    <source>
        <dbReference type="EMBL" id="QNE05999.1"/>
    </source>
</evidence>
<dbReference type="AlphaFoldDB" id="A0A7G6VW84"/>
<dbReference type="PANTHER" id="PTHR34985">
    <property type="entry name" value="SLR0554 PROTEIN"/>
    <property type="match status" value="1"/>
</dbReference>
<gene>
    <name evidence="3" type="ORF">H4O24_04965</name>
</gene>
<dbReference type="PANTHER" id="PTHR34985:SF1">
    <property type="entry name" value="SLR0554 PROTEIN"/>
    <property type="match status" value="1"/>
</dbReference>